<dbReference type="PROSITE" id="PS51186">
    <property type="entry name" value="GNAT"/>
    <property type="match status" value="1"/>
</dbReference>
<dbReference type="SUPFAM" id="SSF55729">
    <property type="entry name" value="Acyl-CoA N-acyltransferases (Nat)"/>
    <property type="match status" value="1"/>
</dbReference>
<evidence type="ECO:0000313" key="2">
    <source>
        <dbReference type="EMBL" id="WNQ10611.1"/>
    </source>
</evidence>
<dbReference type="Pfam" id="PF00583">
    <property type="entry name" value="Acetyltransf_1"/>
    <property type="match status" value="1"/>
</dbReference>
<organism evidence="2 3">
    <name type="scientific">Paenibacillus aurantius</name>
    <dbReference type="NCBI Taxonomy" id="2918900"/>
    <lineage>
        <taxon>Bacteria</taxon>
        <taxon>Bacillati</taxon>
        <taxon>Bacillota</taxon>
        <taxon>Bacilli</taxon>
        <taxon>Bacillales</taxon>
        <taxon>Paenibacillaceae</taxon>
        <taxon>Paenibacillus</taxon>
    </lineage>
</organism>
<dbReference type="AlphaFoldDB" id="A0AA96LBG5"/>
<dbReference type="KEGG" id="paun:MJA45_23800"/>
<feature type="domain" description="N-acetyltransferase" evidence="1">
    <location>
        <begin position="4"/>
        <end position="165"/>
    </location>
</feature>
<dbReference type="GO" id="GO:0016747">
    <property type="term" value="F:acyltransferase activity, transferring groups other than amino-acyl groups"/>
    <property type="evidence" value="ECO:0007669"/>
    <property type="project" value="InterPro"/>
</dbReference>
<dbReference type="InterPro" id="IPR000182">
    <property type="entry name" value="GNAT_dom"/>
</dbReference>
<dbReference type="Proteomes" id="UP001305702">
    <property type="component" value="Chromosome"/>
</dbReference>
<evidence type="ECO:0000259" key="1">
    <source>
        <dbReference type="PROSITE" id="PS51186"/>
    </source>
</evidence>
<name>A0AA96LBG5_9BACL</name>
<protein>
    <submittedName>
        <fullName evidence="2">GNAT family N-acetyltransferase</fullName>
    </submittedName>
</protein>
<gene>
    <name evidence="2" type="ORF">MJA45_23800</name>
</gene>
<evidence type="ECO:0000313" key="3">
    <source>
        <dbReference type="Proteomes" id="UP001305702"/>
    </source>
</evidence>
<dbReference type="InterPro" id="IPR016181">
    <property type="entry name" value="Acyl_CoA_acyltransferase"/>
</dbReference>
<accession>A0AA96LBG5</accession>
<reference evidence="2 3" key="1">
    <citation type="submission" date="2022-02" db="EMBL/GenBank/DDBJ databases">
        <title>Paenibacillus sp. MBLB1776 Whole Genome Shotgun Sequencing.</title>
        <authorList>
            <person name="Hwang C.Y."/>
            <person name="Cho E.-S."/>
            <person name="Seo M.-J."/>
        </authorList>
    </citation>
    <scope>NUCLEOTIDE SEQUENCE [LARGE SCALE GENOMIC DNA]</scope>
    <source>
        <strain evidence="2 3">MBLB1776</strain>
    </source>
</reference>
<dbReference type="EMBL" id="CP130318">
    <property type="protein sequence ID" value="WNQ10611.1"/>
    <property type="molecule type" value="Genomic_DNA"/>
</dbReference>
<sequence>MIDLEVKNPADEELELFVSILREGAEWIRARGQEMWSERQVSLTALLASCRREELYLGSVGKEPAAVMILQEQDQLAWADADGCPSLYLHKLCVRRPYAGTGLSVEMIRWAIREAVRRDKAFLRLDCAADRPQLCRFYEYAGFRKAGERLLFGRYPTALYEYALQGG</sequence>
<dbReference type="Gene3D" id="3.40.630.30">
    <property type="match status" value="1"/>
</dbReference>
<dbReference type="RefSeq" id="WP_315604385.1">
    <property type="nucleotide sequence ID" value="NZ_CP130318.1"/>
</dbReference>
<proteinExistence type="predicted"/>
<keyword evidence="3" id="KW-1185">Reference proteome</keyword>